<dbReference type="Proteomes" id="UP000593765">
    <property type="component" value="Chromosome"/>
</dbReference>
<dbReference type="KEGG" id="hbs:IPV69_09310"/>
<evidence type="ECO:0000259" key="7">
    <source>
        <dbReference type="Pfam" id="PF22692"/>
    </source>
</evidence>
<reference evidence="8 9" key="1">
    <citation type="submission" date="2020-10" db="EMBL/GenBank/DDBJ databases">
        <title>Wide distribution of Phycisphaera-like planctomycetes from WD2101 soil group in peatlands and genome analysis of the first cultivated representative.</title>
        <authorList>
            <person name="Dedysh S.N."/>
            <person name="Beletsky A.V."/>
            <person name="Ivanova A."/>
            <person name="Kulichevskaya I.S."/>
            <person name="Suzina N.E."/>
            <person name="Philippov D.A."/>
            <person name="Rakitin A.L."/>
            <person name="Mardanov A.V."/>
            <person name="Ravin N.V."/>
        </authorList>
    </citation>
    <scope>NUCLEOTIDE SEQUENCE [LARGE SCALE GENOMIC DNA]</scope>
    <source>
        <strain evidence="8 9">M1803</strain>
    </source>
</reference>
<evidence type="ECO:0000259" key="5">
    <source>
        <dbReference type="Pfam" id="PF00460"/>
    </source>
</evidence>
<dbReference type="Pfam" id="PF00460">
    <property type="entry name" value="Flg_bb_rod"/>
    <property type="match status" value="1"/>
</dbReference>
<evidence type="ECO:0000256" key="1">
    <source>
        <dbReference type="ARBA" id="ARBA00004117"/>
    </source>
</evidence>
<evidence type="ECO:0000256" key="2">
    <source>
        <dbReference type="ARBA" id="ARBA00009677"/>
    </source>
</evidence>
<dbReference type="Pfam" id="PF06429">
    <property type="entry name" value="Flg_bbr_C"/>
    <property type="match status" value="1"/>
</dbReference>
<name>A0A7M2X1F7_9BACT</name>
<dbReference type="GO" id="GO:0009425">
    <property type="term" value="C:bacterial-type flagellum basal body"/>
    <property type="evidence" value="ECO:0007669"/>
    <property type="project" value="UniProtKB-SubCell"/>
</dbReference>
<dbReference type="RefSeq" id="WP_206294831.1">
    <property type="nucleotide sequence ID" value="NZ_CP063458.1"/>
</dbReference>
<dbReference type="InterPro" id="IPR019776">
    <property type="entry name" value="Flagellar_basal_body_rod_CS"/>
</dbReference>
<keyword evidence="8" id="KW-0969">Cilium</keyword>
<dbReference type="PROSITE" id="PS00588">
    <property type="entry name" value="FLAGELLA_BB_ROD"/>
    <property type="match status" value="1"/>
</dbReference>
<dbReference type="PANTHER" id="PTHR30435:SF19">
    <property type="entry name" value="FLAGELLAR BASAL-BODY ROD PROTEIN FLGG"/>
    <property type="match status" value="1"/>
</dbReference>
<evidence type="ECO:0000259" key="6">
    <source>
        <dbReference type="Pfam" id="PF06429"/>
    </source>
</evidence>
<dbReference type="InterPro" id="IPR010930">
    <property type="entry name" value="Flg_bb/hook_C_dom"/>
</dbReference>
<dbReference type="InterPro" id="IPR037925">
    <property type="entry name" value="FlgE/F/G-like"/>
</dbReference>
<feature type="domain" description="Flagellar basal body rod protein N-terminal" evidence="5">
    <location>
        <begin position="5"/>
        <end position="35"/>
    </location>
</feature>
<evidence type="ECO:0000313" key="8">
    <source>
        <dbReference type="EMBL" id="QOV91533.1"/>
    </source>
</evidence>
<dbReference type="InterPro" id="IPR053967">
    <property type="entry name" value="LlgE_F_G-like_D1"/>
</dbReference>
<keyword evidence="9" id="KW-1185">Reference proteome</keyword>
<gene>
    <name evidence="8" type="ORF">IPV69_09310</name>
</gene>
<dbReference type="EMBL" id="CP063458">
    <property type="protein sequence ID" value="QOV91533.1"/>
    <property type="molecule type" value="Genomic_DNA"/>
</dbReference>
<dbReference type="InterPro" id="IPR001444">
    <property type="entry name" value="Flag_bb_rod_N"/>
</dbReference>
<dbReference type="PANTHER" id="PTHR30435">
    <property type="entry name" value="FLAGELLAR PROTEIN"/>
    <property type="match status" value="1"/>
</dbReference>
<protein>
    <submittedName>
        <fullName evidence="8">Flagellar hook-basal body protein</fullName>
    </submittedName>
</protein>
<evidence type="ECO:0000256" key="4">
    <source>
        <dbReference type="RuleBase" id="RU362116"/>
    </source>
</evidence>
<comment type="similarity">
    <text evidence="2 4">Belongs to the flagella basal body rod proteins family.</text>
</comment>
<evidence type="ECO:0000256" key="3">
    <source>
        <dbReference type="ARBA" id="ARBA00023143"/>
    </source>
</evidence>
<evidence type="ECO:0000313" key="9">
    <source>
        <dbReference type="Proteomes" id="UP000593765"/>
    </source>
</evidence>
<feature type="domain" description="Flagellar hook protein FlgE/F/G-like D1" evidence="7">
    <location>
        <begin position="97"/>
        <end position="168"/>
    </location>
</feature>
<comment type="subcellular location">
    <subcellularLocation>
        <location evidence="1 4">Bacterial flagellum basal body</location>
    </subcellularLocation>
</comment>
<accession>A0A7M2X1F7</accession>
<dbReference type="InterPro" id="IPR020013">
    <property type="entry name" value="Flagellar_FlgE/F/G"/>
</dbReference>
<keyword evidence="8" id="KW-0966">Cell projection</keyword>
<proteinExistence type="inferred from homology"/>
<dbReference type="AlphaFoldDB" id="A0A7M2X1F7"/>
<sequence length="260" mass="27956">MIYGLYLSASGVMSSSYKQDVIANNLANAETAGFKRDLPLFQQRMTEAEAARAGKGRSGWSDSILEGIGGGLLVSKQRVDTSPGTLEHTSAPLDVSIQGDGFFAVRAKSGTEANAMALTRNGQFMIDGEGYMVLGNDRGQRVMDTNRQPIRVTADGGPLHIGSDGAVSQGKELIGQIGVFNVDDTSKLQKMGGTLLGYSEPSGIRRVDSSMQAEFLERSNVDPTTELTDLMKTQRLLEANAQMIRYQDQTLGKLIEVGKI</sequence>
<keyword evidence="3 4" id="KW-0975">Bacterial flagellum</keyword>
<dbReference type="Pfam" id="PF22692">
    <property type="entry name" value="LlgE_F_G_D1"/>
    <property type="match status" value="1"/>
</dbReference>
<organism evidence="8 9">
    <name type="scientific">Humisphaera borealis</name>
    <dbReference type="NCBI Taxonomy" id="2807512"/>
    <lineage>
        <taxon>Bacteria</taxon>
        <taxon>Pseudomonadati</taxon>
        <taxon>Planctomycetota</taxon>
        <taxon>Phycisphaerae</taxon>
        <taxon>Tepidisphaerales</taxon>
        <taxon>Tepidisphaeraceae</taxon>
        <taxon>Humisphaera</taxon>
    </lineage>
</organism>
<dbReference type="SUPFAM" id="SSF117143">
    <property type="entry name" value="Flagellar hook protein flgE"/>
    <property type="match status" value="1"/>
</dbReference>
<dbReference type="NCBIfam" id="TIGR03506">
    <property type="entry name" value="FlgEFG_subfam"/>
    <property type="match status" value="1"/>
</dbReference>
<dbReference type="GO" id="GO:0071978">
    <property type="term" value="P:bacterial-type flagellum-dependent swarming motility"/>
    <property type="evidence" value="ECO:0007669"/>
    <property type="project" value="TreeGrafter"/>
</dbReference>
<keyword evidence="8" id="KW-0282">Flagellum</keyword>
<feature type="domain" description="Flagellar basal-body/hook protein C-terminal" evidence="6">
    <location>
        <begin position="213"/>
        <end position="255"/>
    </location>
</feature>